<dbReference type="AlphaFoldDB" id="A0A6J7QXB7"/>
<dbReference type="EMBL" id="CAFBMF010000007">
    <property type="protein sequence ID" value="CAB4889360.1"/>
    <property type="molecule type" value="Genomic_DNA"/>
</dbReference>
<reference evidence="7" key="1">
    <citation type="submission" date="2020-05" db="EMBL/GenBank/DDBJ databases">
        <authorList>
            <person name="Chiriac C."/>
            <person name="Salcher M."/>
            <person name="Ghai R."/>
            <person name="Kavagutti S V."/>
        </authorList>
    </citation>
    <scope>NUCLEOTIDE SEQUENCE</scope>
</reference>
<accession>A0A6J7QXB7</accession>
<dbReference type="InterPro" id="IPR007138">
    <property type="entry name" value="ABM_dom"/>
</dbReference>
<dbReference type="InterPro" id="IPR050744">
    <property type="entry name" value="AI-2_Isomerase_LsrG"/>
</dbReference>
<dbReference type="PANTHER" id="PTHR33336:SF14">
    <property type="entry name" value="ANTIBIOTIC BIOSYNTHESIS MONOOXYGENASE"/>
    <property type="match status" value="1"/>
</dbReference>
<dbReference type="GO" id="GO:0003824">
    <property type="term" value="F:catalytic activity"/>
    <property type="evidence" value="ECO:0007669"/>
    <property type="project" value="TreeGrafter"/>
</dbReference>
<dbReference type="SUPFAM" id="SSF54909">
    <property type="entry name" value="Dimeric alpha+beta barrel"/>
    <property type="match status" value="1"/>
</dbReference>
<dbReference type="EMBL" id="CAFAAL010000007">
    <property type="protein sequence ID" value="CAB4793090.1"/>
    <property type="molecule type" value="Genomic_DNA"/>
</dbReference>
<proteinExistence type="predicted"/>
<gene>
    <name evidence="2" type="ORF">UFOPK2658_00319</name>
    <name evidence="3" type="ORF">UFOPK2880_00270</name>
    <name evidence="4" type="ORF">UFOPK3004_00165</name>
    <name evidence="5" type="ORF">UFOPK3304_00167</name>
    <name evidence="6" type="ORF">UFOPK3494_00211</name>
    <name evidence="7" type="ORF">UFOPK4134_00306</name>
</gene>
<name>A0A6J7QXB7_9ZZZZ</name>
<dbReference type="Gene3D" id="3.30.70.100">
    <property type="match status" value="1"/>
</dbReference>
<organism evidence="7">
    <name type="scientific">freshwater metagenome</name>
    <dbReference type="NCBI Taxonomy" id="449393"/>
    <lineage>
        <taxon>unclassified sequences</taxon>
        <taxon>metagenomes</taxon>
        <taxon>ecological metagenomes</taxon>
    </lineage>
</organism>
<evidence type="ECO:0000259" key="1">
    <source>
        <dbReference type="PROSITE" id="PS51725"/>
    </source>
</evidence>
<dbReference type="EMBL" id="CAFBLJ010000004">
    <property type="protein sequence ID" value="CAB4856298.1"/>
    <property type="molecule type" value="Genomic_DNA"/>
</dbReference>
<dbReference type="Pfam" id="PF03992">
    <property type="entry name" value="ABM"/>
    <property type="match status" value="1"/>
</dbReference>
<dbReference type="EMBL" id="CAFBPS010000011">
    <property type="protein sequence ID" value="CAB5021481.1"/>
    <property type="molecule type" value="Genomic_DNA"/>
</dbReference>
<evidence type="ECO:0000313" key="4">
    <source>
        <dbReference type="EMBL" id="CAB4793090.1"/>
    </source>
</evidence>
<dbReference type="EMBL" id="CAEZZP010000009">
    <property type="protein sequence ID" value="CAB4763574.1"/>
    <property type="molecule type" value="Genomic_DNA"/>
</dbReference>
<evidence type="ECO:0000313" key="5">
    <source>
        <dbReference type="EMBL" id="CAB4856298.1"/>
    </source>
</evidence>
<evidence type="ECO:0000313" key="3">
    <source>
        <dbReference type="EMBL" id="CAB4763574.1"/>
    </source>
</evidence>
<evidence type="ECO:0000313" key="2">
    <source>
        <dbReference type="EMBL" id="CAB4709578.1"/>
    </source>
</evidence>
<evidence type="ECO:0000313" key="7">
    <source>
        <dbReference type="EMBL" id="CAB5021481.1"/>
    </source>
</evidence>
<feature type="domain" description="ABM" evidence="1">
    <location>
        <begin position="4"/>
        <end position="92"/>
    </location>
</feature>
<evidence type="ECO:0000313" key="6">
    <source>
        <dbReference type="EMBL" id="CAB4889360.1"/>
    </source>
</evidence>
<sequence>MSKVAVWAKIPAAPGKRDDLAAALGNALETAKAEAGTVYYILHNDPNDADALFMYEMYESQDALNAHMGSEAFKALGPAITPFLGGRPELHFVNPIGGKGA</sequence>
<dbReference type="EMBL" id="CAEZYH010000006">
    <property type="protein sequence ID" value="CAB4709578.1"/>
    <property type="molecule type" value="Genomic_DNA"/>
</dbReference>
<dbReference type="PROSITE" id="PS51725">
    <property type="entry name" value="ABM"/>
    <property type="match status" value="1"/>
</dbReference>
<dbReference type="PANTHER" id="PTHR33336">
    <property type="entry name" value="QUINOL MONOOXYGENASE YGIN-RELATED"/>
    <property type="match status" value="1"/>
</dbReference>
<dbReference type="InterPro" id="IPR011008">
    <property type="entry name" value="Dimeric_a/b-barrel"/>
</dbReference>
<protein>
    <submittedName>
        <fullName evidence="7">Unannotated protein</fullName>
    </submittedName>
</protein>